<accession>A0ABZ2V795</accession>
<proteinExistence type="predicted"/>
<name>A0ABZ2V795_9RHOB</name>
<dbReference type="RefSeq" id="WP_341368153.1">
    <property type="nucleotide sequence ID" value="NZ_CP150951.2"/>
</dbReference>
<dbReference type="EMBL" id="CP150951">
    <property type="protein sequence ID" value="WZC50043.1"/>
    <property type="molecule type" value="Genomic_DNA"/>
</dbReference>
<reference evidence="2" key="1">
    <citation type="submission" date="2024-04" db="EMBL/GenBank/DDBJ databases">
        <title>Phylogenomic analyses of a clade within the roseobacter group suggest taxonomic reassignments of species of the genera Aestuariivita, Citreicella, Loktanella, Nautella, Pelagibaca, Ruegeria, Thalassobius, Thiobacimonas and Tropicibacter, and the proposal o.</title>
        <authorList>
            <person name="Jeon C.O."/>
        </authorList>
    </citation>
    <scope>NUCLEOTIDE SEQUENCE [LARGE SCALE GENOMIC DNA]</scope>
    <source>
        <strain evidence="2">BS5-3</strain>
    </source>
</reference>
<evidence type="ECO:0000313" key="1">
    <source>
        <dbReference type="EMBL" id="WZC50043.1"/>
    </source>
</evidence>
<evidence type="ECO:0000313" key="2">
    <source>
        <dbReference type="Proteomes" id="UP001440612"/>
    </source>
</evidence>
<protein>
    <submittedName>
        <fullName evidence="1">Uncharacterized protein</fullName>
    </submittedName>
</protein>
<keyword evidence="2" id="KW-1185">Reference proteome</keyword>
<organism evidence="1 2">
    <name type="scientific">Yoonia phaeophyticola</name>
    <dbReference type="NCBI Taxonomy" id="3137369"/>
    <lineage>
        <taxon>Bacteria</taxon>
        <taxon>Pseudomonadati</taxon>
        <taxon>Pseudomonadota</taxon>
        <taxon>Alphaproteobacteria</taxon>
        <taxon>Rhodobacterales</taxon>
        <taxon>Paracoccaceae</taxon>
        <taxon>Yoonia</taxon>
    </lineage>
</organism>
<sequence>MDVDICHAPNVDQLFRFSMRITHLIAPLRDLNALLRFLHHMADKWAFASTSNGEVPTEAKELFDGLYAVCQIDAADFIVTAATNPFMEGCQVLSLQQDVVRWNAVGFQGNHFDIEMHTKNGSG</sequence>
<dbReference type="Proteomes" id="UP001440612">
    <property type="component" value="Chromosome"/>
</dbReference>
<gene>
    <name evidence="1" type="ORF">AABB29_05200</name>
</gene>